<evidence type="ECO:0000313" key="1">
    <source>
        <dbReference type="EMBL" id="GAG96426.1"/>
    </source>
</evidence>
<gene>
    <name evidence="1" type="ORF">S01H4_45096</name>
</gene>
<name>X1DJ41_9ZZZZ</name>
<reference evidence="1" key="1">
    <citation type="journal article" date="2014" name="Front. Microbiol.">
        <title>High frequency of phylogenetically diverse reductive dehalogenase-homologous genes in deep subseafloor sedimentary metagenomes.</title>
        <authorList>
            <person name="Kawai M."/>
            <person name="Futagami T."/>
            <person name="Toyoda A."/>
            <person name="Takaki Y."/>
            <person name="Nishi S."/>
            <person name="Hori S."/>
            <person name="Arai W."/>
            <person name="Tsubouchi T."/>
            <person name="Morono Y."/>
            <person name="Uchiyama I."/>
            <person name="Ito T."/>
            <person name="Fujiyama A."/>
            <person name="Inagaki F."/>
            <person name="Takami H."/>
        </authorList>
    </citation>
    <scope>NUCLEOTIDE SEQUENCE</scope>
    <source>
        <strain evidence="1">Expedition CK06-06</strain>
    </source>
</reference>
<sequence length="172" mass="19294">IRPAKVARDIGFHAGKYDGLLSVQSFEKIDAVRQLNRFVRPLLAIVLTKPPFEYDKGTKSREVALIVYPEQKLTEVHFEVCSDGVLEWMTWKDGNVVSRQVQVSGIQMDKDMNISFDRVSLPPPEELRSSVLSPLKAYDGLHTLRLGNVTARGRALPGTIDATKLETFSLQL</sequence>
<feature type="non-terminal residue" evidence="1">
    <location>
        <position position="1"/>
    </location>
</feature>
<dbReference type="AlphaFoldDB" id="X1DJ41"/>
<accession>X1DJ41</accession>
<organism evidence="1">
    <name type="scientific">marine sediment metagenome</name>
    <dbReference type="NCBI Taxonomy" id="412755"/>
    <lineage>
        <taxon>unclassified sequences</taxon>
        <taxon>metagenomes</taxon>
        <taxon>ecological metagenomes</taxon>
    </lineage>
</organism>
<protein>
    <submittedName>
        <fullName evidence="1">Uncharacterized protein</fullName>
    </submittedName>
</protein>
<dbReference type="EMBL" id="BART01025076">
    <property type="protein sequence ID" value="GAG96426.1"/>
    <property type="molecule type" value="Genomic_DNA"/>
</dbReference>
<proteinExistence type="predicted"/>
<comment type="caution">
    <text evidence="1">The sequence shown here is derived from an EMBL/GenBank/DDBJ whole genome shotgun (WGS) entry which is preliminary data.</text>
</comment>